<gene>
    <name evidence="7" type="ORF">MELLADRAFT_70616</name>
</gene>
<keyword evidence="3" id="KW-0862">Zinc</keyword>
<keyword evidence="2" id="KW-0863">Zinc-finger</keyword>
<feature type="region of interest" description="Disordered" evidence="5">
    <location>
        <begin position="1"/>
        <end position="37"/>
    </location>
</feature>
<keyword evidence="1" id="KW-0479">Metal-binding</keyword>
<evidence type="ECO:0000259" key="6">
    <source>
        <dbReference type="PROSITE" id="PS51157"/>
    </source>
</evidence>
<dbReference type="HOGENOM" id="CLU_025221_1_0_1"/>
<dbReference type="VEuPathDB" id="FungiDB:MELLADRAFT_70616"/>
<dbReference type="KEGG" id="mlr:MELLADRAFT_70616"/>
<feature type="zinc finger region" description="UBR-type" evidence="4">
    <location>
        <begin position="62"/>
        <end position="140"/>
    </location>
</feature>
<dbReference type="eggNOG" id="KOG2752">
    <property type="taxonomic scope" value="Eukaryota"/>
</dbReference>
<dbReference type="OrthoDB" id="5795902at2759"/>
<dbReference type="InParanoid" id="F4R6P9"/>
<dbReference type="GO" id="GO:0008270">
    <property type="term" value="F:zinc ion binding"/>
    <property type="evidence" value="ECO:0007669"/>
    <property type="project" value="UniProtKB-KW"/>
</dbReference>
<sequence length="456" mass="51367">MSSTLPPNEETANKESSSRSSPTASASTNTINRPQEVTIPDLLIQQSSLESEAAEVLPFDCTRCTRSLGPLRQSIYSCLTCNPPQETQDSKTNSQAGICASCSINCHTDHQLVELFIRRNFLCDCGTKRCNEGKCELRLEDQNSEDEVENLNKYDHNFNGEFCICERGKKYDPETETEDMYQCLSCEDWRHASCLGGFPDPETWDDLICAKCVMGNPTIKTMMEKHAGGPGTGMMIGVPKEANKTDSAIEWYGQLIPSASAEKVEEKGSDQLKEGSSSTTPLESTSQTIQVPQKRNLSEDDGPESSEKRTCLEKPNINHTSRCMAPFQNSTDSLLSRVNPSTVNIFLTAGWRQRWCKCLTCFQLLSQISWLGSEEEEVWEPEDDQDSAKSLHELGMEAFKNLPQEHKIESLHAYNKLRDHMMSFLKPFAEKNLTVTEEAIKEFFSNEKEKIKKKDW</sequence>
<dbReference type="GO" id="GO:0061630">
    <property type="term" value="F:ubiquitin protein ligase activity"/>
    <property type="evidence" value="ECO:0007669"/>
    <property type="project" value="InterPro"/>
</dbReference>
<accession>F4R6P9</accession>
<evidence type="ECO:0000256" key="5">
    <source>
        <dbReference type="SAM" id="MobiDB-lite"/>
    </source>
</evidence>
<dbReference type="InterPro" id="IPR047506">
    <property type="entry name" value="UBR7-like_UBR-box"/>
</dbReference>
<evidence type="ECO:0000313" key="8">
    <source>
        <dbReference type="Proteomes" id="UP000001072"/>
    </source>
</evidence>
<evidence type="ECO:0000256" key="3">
    <source>
        <dbReference type="ARBA" id="ARBA00022833"/>
    </source>
</evidence>
<dbReference type="PANTHER" id="PTHR13513">
    <property type="entry name" value="E3 UBIQUITIN-PROTEIN LIGASE UBR7"/>
    <property type="match status" value="1"/>
</dbReference>
<dbReference type="SMART" id="SM00249">
    <property type="entry name" value="PHD"/>
    <property type="match status" value="1"/>
</dbReference>
<dbReference type="GO" id="GO:0005737">
    <property type="term" value="C:cytoplasm"/>
    <property type="evidence" value="ECO:0007669"/>
    <property type="project" value="TreeGrafter"/>
</dbReference>
<dbReference type="AlphaFoldDB" id="F4R6P9"/>
<protein>
    <recommendedName>
        <fullName evidence="6">UBR-type domain-containing protein</fullName>
    </recommendedName>
</protein>
<feature type="compositionally biased region" description="Basic and acidic residues" evidence="5">
    <location>
        <begin position="262"/>
        <end position="273"/>
    </location>
</feature>
<feature type="compositionally biased region" description="Low complexity" evidence="5">
    <location>
        <begin position="18"/>
        <end position="28"/>
    </location>
</feature>
<dbReference type="Gene3D" id="3.30.40.10">
    <property type="entry name" value="Zinc/RING finger domain, C3HC4 (zinc finger)"/>
    <property type="match status" value="1"/>
</dbReference>
<dbReference type="Proteomes" id="UP000001072">
    <property type="component" value="Unassembled WGS sequence"/>
</dbReference>
<evidence type="ECO:0000256" key="1">
    <source>
        <dbReference type="ARBA" id="ARBA00022723"/>
    </source>
</evidence>
<dbReference type="Pfam" id="PF02207">
    <property type="entry name" value="zf-UBR"/>
    <property type="match status" value="1"/>
</dbReference>
<dbReference type="InterPro" id="IPR001965">
    <property type="entry name" value="Znf_PHD"/>
</dbReference>
<name>F4R6P9_MELLP</name>
<keyword evidence="8" id="KW-1185">Reference proteome</keyword>
<proteinExistence type="predicted"/>
<dbReference type="SUPFAM" id="SSF57903">
    <property type="entry name" value="FYVE/PHD zinc finger"/>
    <property type="match status" value="1"/>
</dbReference>
<dbReference type="FunCoup" id="F4R6P9">
    <property type="interactions" value="564"/>
</dbReference>
<feature type="compositionally biased region" description="Polar residues" evidence="5">
    <location>
        <begin position="274"/>
        <end position="295"/>
    </location>
</feature>
<dbReference type="PROSITE" id="PS51157">
    <property type="entry name" value="ZF_UBR"/>
    <property type="match status" value="1"/>
</dbReference>
<dbReference type="InterPro" id="IPR040204">
    <property type="entry name" value="UBR7"/>
</dbReference>
<dbReference type="RefSeq" id="XP_007404798.1">
    <property type="nucleotide sequence ID" value="XM_007404736.1"/>
</dbReference>
<dbReference type="InterPro" id="IPR011011">
    <property type="entry name" value="Znf_FYVE_PHD"/>
</dbReference>
<reference evidence="8" key="1">
    <citation type="journal article" date="2011" name="Proc. Natl. Acad. Sci. U.S.A.">
        <title>Obligate biotrophy features unraveled by the genomic analysis of rust fungi.</title>
        <authorList>
            <person name="Duplessis S."/>
            <person name="Cuomo C.A."/>
            <person name="Lin Y.-C."/>
            <person name="Aerts A."/>
            <person name="Tisserant E."/>
            <person name="Veneault-Fourrey C."/>
            <person name="Joly D.L."/>
            <person name="Hacquard S."/>
            <person name="Amselem J."/>
            <person name="Cantarel B.L."/>
            <person name="Chiu R."/>
            <person name="Coutinho P.M."/>
            <person name="Feau N."/>
            <person name="Field M."/>
            <person name="Frey P."/>
            <person name="Gelhaye E."/>
            <person name="Goldberg J."/>
            <person name="Grabherr M.G."/>
            <person name="Kodira C.D."/>
            <person name="Kohler A."/>
            <person name="Kuees U."/>
            <person name="Lindquist E.A."/>
            <person name="Lucas S.M."/>
            <person name="Mago R."/>
            <person name="Mauceli E."/>
            <person name="Morin E."/>
            <person name="Murat C."/>
            <person name="Pangilinan J.L."/>
            <person name="Park R."/>
            <person name="Pearson M."/>
            <person name="Quesneville H."/>
            <person name="Rouhier N."/>
            <person name="Sakthikumar S."/>
            <person name="Salamov A.A."/>
            <person name="Schmutz J."/>
            <person name="Selles B."/>
            <person name="Shapiro H."/>
            <person name="Tanguay P."/>
            <person name="Tuskan G.A."/>
            <person name="Henrissat B."/>
            <person name="Van de Peer Y."/>
            <person name="Rouze P."/>
            <person name="Ellis J.G."/>
            <person name="Dodds P.N."/>
            <person name="Schein J.E."/>
            <person name="Zhong S."/>
            <person name="Hamelin R.C."/>
            <person name="Grigoriev I.V."/>
            <person name="Szabo L.J."/>
            <person name="Martin F."/>
        </authorList>
    </citation>
    <scope>NUCLEOTIDE SEQUENCE [LARGE SCALE GENOMIC DNA]</scope>
    <source>
        <strain evidence="8">98AG31 / pathotype 3-4-7</strain>
    </source>
</reference>
<dbReference type="CDD" id="cd19677">
    <property type="entry name" value="UBR-box_UBR7"/>
    <property type="match status" value="1"/>
</dbReference>
<evidence type="ECO:0000256" key="2">
    <source>
        <dbReference type="ARBA" id="ARBA00022771"/>
    </source>
</evidence>
<feature type="region of interest" description="Disordered" evidence="5">
    <location>
        <begin position="262"/>
        <end position="315"/>
    </location>
</feature>
<feature type="domain" description="UBR-type" evidence="6">
    <location>
        <begin position="62"/>
        <end position="140"/>
    </location>
</feature>
<dbReference type="InterPro" id="IPR013083">
    <property type="entry name" value="Znf_RING/FYVE/PHD"/>
</dbReference>
<dbReference type="EMBL" id="GL883091">
    <property type="protein sequence ID" value="EGG12423.1"/>
    <property type="molecule type" value="Genomic_DNA"/>
</dbReference>
<organism evidence="8">
    <name type="scientific">Melampsora larici-populina (strain 98AG31 / pathotype 3-4-7)</name>
    <name type="common">Poplar leaf rust fungus</name>
    <dbReference type="NCBI Taxonomy" id="747676"/>
    <lineage>
        <taxon>Eukaryota</taxon>
        <taxon>Fungi</taxon>
        <taxon>Dikarya</taxon>
        <taxon>Basidiomycota</taxon>
        <taxon>Pucciniomycotina</taxon>
        <taxon>Pucciniomycetes</taxon>
        <taxon>Pucciniales</taxon>
        <taxon>Melampsoraceae</taxon>
        <taxon>Melampsora</taxon>
    </lineage>
</organism>
<dbReference type="GeneID" id="18931581"/>
<dbReference type="PANTHER" id="PTHR13513:SF9">
    <property type="entry name" value="E3 UBIQUITIN-PROTEIN LIGASE UBR7-RELATED"/>
    <property type="match status" value="1"/>
</dbReference>
<evidence type="ECO:0000256" key="4">
    <source>
        <dbReference type="PROSITE-ProRule" id="PRU00508"/>
    </source>
</evidence>
<evidence type="ECO:0000313" key="7">
    <source>
        <dbReference type="EMBL" id="EGG12423.1"/>
    </source>
</evidence>
<dbReference type="InterPro" id="IPR003126">
    <property type="entry name" value="Znf_UBR"/>
</dbReference>
<dbReference type="SMART" id="SM00396">
    <property type="entry name" value="ZnF_UBR1"/>
    <property type="match status" value="1"/>
</dbReference>